<evidence type="ECO:0000256" key="1">
    <source>
        <dbReference type="SAM" id="SignalP"/>
    </source>
</evidence>
<dbReference type="OrthoDB" id="8718740at2759"/>
<name>A0A9Q1CU07_HOLLE</name>
<accession>A0A9Q1CU07</accession>
<keyword evidence="3" id="KW-1185">Reference proteome</keyword>
<evidence type="ECO:0000313" key="3">
    <source>
        <dbReference type="Proteomes" id="UP001152320"/>
    </source>
</evidence>
<dbReference type="EMBL" id="JAIZAY010000001">
    <property type="protein sequence ID" value="KAJ8051023.1"/>
    <property type="molecule type" value="Genomic_DNA"/>
</dbReference>
<gene>
    <name evidence="2" type="ORF">HOLleu_04435</name>
</gene>
<reference evidence="2" key="1">
    <citation type="submission" date="2021-10" db="EMBL/GenBank/DDBJ databases">
        <title>Tropical sea cucumber genome reveals ecological adaptation and Cuvierian tubules defense mechanism.</title>
        <authorList>
            <person name="Chen T."/>
        </authorList>
    </citation>
    <scope>NUCLEOTIDE SEQUENCE</scope>
    <source>
        <strain evidence="2">Nanhai2018</strain>
        <tissue evidence="2">Muscle</tissue>
    </source>
</reference>
<organism evidence="2 3">
    <name type="scientific">Holothuria leucospilota</name>
    <name type="common">Black long sea cucumber</name>
    <name type="synonym">Mertensiothuria leucospilota</name>
    <dbReference type="NCBI Taxonomy" id="206669"/>
    <lineage>
        <taxon>Eukaryota</taxon>
        <taxon>Metazoa</taxon>
        <taxon>Echinodermata</taxon>
        <taxon>Eleutherozoa</taxon>
        <taxon>Echinozoa</taxon>
        <taxon>Holothuroidea</taxon>
        <taxon>Aspidochirotacea</taxon>
        <taxon>Aspidochirotida</taxon>
        <taxon>Holothuriidae</taxon>
        <taxon>Holothuria</taxon>
    </lineage>
</organism>
<protein>
    <recommendedName>
        <fullName evidence="4">Ig-like domain-containing protein</fullName>
    </recommendedName>
</protein>
<dbReference type="Proteomes" id="UP001152320">
    <property type="component" value="Chromosome 1"/>
</dbReference>
<dbReference type="SUPFAM" id="SSF48726">
    <property type="entry name" value="Immunoglobulin"/>
    <property type="match status" value="2"/>
</dbReference>
<keyword evidence="1" id="KW-0732">Signal</keyword>
<sequence>MEMRVGFYVFTAFSLVQFSHQMNVTSGNPCDFMTFLELGKFGIVNCSFGEPYYGIYWYSSSNNIPVIFYQDSVKKGTGYTSGEYDIYPNGSLKINTVSLHHETRFTVEYLSSLTGIPVEFEVDTTVYVEPSPTFPLINGCSNVTDSICFSQIQNQQLLCSLHEVRPNISLSWIKRTSSGDRVIPSDHFISPGHKWYTWHVSTLTKITNSSSLQLLVCKVEKPPGLLERDESLILVQNRDEDISTIEPTQRLVQLHTKLELSCAETRPMLIVWERSPKKSNTGREVLLWYGIAHGKHVSEVVYEDYSFGVSGNLEIKRTEVQHGGFYVCFSGDGIYDWVTKYQVDVYANPEPNHLIIDGCNPNQYCVLEVDRLGNLTCSVKGIYPEVELQLKPFYGDTIPLMKFTSNQLVSKREGNTFHVSLSSSYEIKDTSLEKITIICQVVGQNVKLFNLDTKFDLLLVNGK</sequence>
<evidence type="ECO:0000313" key="2">
    <source>
        <dbReference type="EMBL" id="KAJ8051023.1"/>
    </source>
</evidence>
<proteinExistence type="predicted"/>
<feature type="signal peptide" evidence="1">
    <location>
        <begin position="1"/>
        <end position="21"/>
    </location>
</feature>
<dbReference type="AlphaFoldDB" id="A0A9Q1CU07"/>
<evidence type="ECO:0008006" key="4">
    <source>
        <dbReference type="Google" id="ProtNLM"/>
    </source>
</evidence>
<comment type="caution">
    <text evidence="2">The sequence shown here is derived from an EMBL/GenBank/DDBJ whole genome shotgun (WGS) entry which is preliminary data.</text>
</comment>
<feature type="chain" id="PRO_5040464768" description="Ig-like domain-containing protein" evidence="1">
    <location>
        <begin position="22"/>
        <end position="463"/>
    </location>
</feature>
<dbReference type="InterPro" id="IPR036179">
    <property type="entry name" value="Ig-like_dom_sf"/>
</dbReference>